<dbReference type="STRING" id="195913.SAMN04488004_12052"/>
<evidence type="ECO:0000313" key="2">
    <source>
        <dbReference type="Proteomes" id="UP000199550"/>
    </source>
</evidence>
<reference evidence="1 2" key="1">
    <citation type="submission" date="2016-10" db="EMBL/GenBank/DDBJ databases">
        <authorList>
            <person name="de Groot N.N."/>
        </authorList>
    </citation>
    <scope>NUCLEOTIDE SEQUENCE [LARGE SCALE GENOMIC DNA]</scope>
    <source>
        <strain evidence="1 2">DSM 16199</strain>
    </source>
</reference>
<name>A0A1I4HX08_9RHOB</name>
<protein>
    <submittedName>
        <fullName evidence="1">Uncharacterized protein</fullName>
    </submittedName>
</protein>
<evidence type="ECO:0000313" key="1">
    <source>
        <dbReference type="EMBL" id="SFL46584.1"/>
    </source>
</evidence>
<dbReference type="AlphaFoldDB" id="A0A1I4HX08"/>
<organism evidence="1 2">
    <name type="scientific">Loktanella salsilacus</name>
    <dbReference type="NCBI Taxonomy" id="195913"/>
    <lineage>
        <taxon>Bacteria</taxon>
        <taxon>Pseudomonadati</taxon>
        <taxon>Pseudomonadota</taxon>
        <taxon>Alphaproteobacteria</taxon>
        <taxon>Rhodobacterales</taxon>
        <taxon>Roseobacteraceae</taxon>
        <taxon>Loktanella</taxon>
    </lineage>
</organism>
<gene>
    <name evidence="1" type="ORF">SAMN04488004_12052</name>
</gene>
<dbReference type="EMBL" id="FOTF01000020">
    <property type="protein sequence ID" value="SFL46584.1"/>
    <property type="molecule type" value="Genomic_DNA"/>
</dbReference>
<keyword evidence="2" id="KW-1185">Reference proteome</keyword>
<accession>A0A1I4HX08</accession>
<dbReference type="Proteomes" id="UP000199550">
    <property type="component" value="Unassembled WGS sequence"/>
</dbReference>
<sequence>MHENKGSRSGDELFADAVRILQRIDLRPSFANLRSPFTGDAVMQTWCSGRDGRLRDWKFWKLEKFFEV</sequence>
<proteinExistence type="predicted"/>